<dbReference type="PANTHER" id="PTHR11505">
    <property type="entry name" value="L1 TRANSPOSABLE ELEMENT-RELATED"/>
    <property type="match status" value="1"/>
</dbReference>
<dbReference type="InterPro" id="IPR004244">
    <property type="entry name" value="Transposase_22"/>
</dbReference>
<keyword evidence="2 4" id="KW-0863">Zinc-finger</keyword>
<evidence type="ECO:0000259" key="7">
    <source>
        <dbReference type="PROSITE" id="PS50016"/>
    </source>
</evidence>
<evidence type="ECO:0000256" key="6">
    <source>
        <dbReference type="SAM" id="MobiDB-lite"/>
    </source>
</evidence>
<gene>
    <name evidence="9" type="primary">LOC116412948</name>
</gene>
<dbReference type="InterPro" id="IPR019787">
    <property type="entry name" value="Znf_PHD-finger"/>
</dbReference>
<dbReference type="Proteomes" id="UP001652740">
    <property type="component" value="Unplaced"/>
</dbReference>
<name>A0A6J3BUL1_GALME</name>
<dbReference type="InterPro" id="IPR013083">
    <property type="entry name" value="Znf_RING/FYVE/PHD"/>
</dbReference>
<keyword evidence="1" id="KW-0479">Metal-binding</keyword>
<feature type="domain" description="PHD-type" evidence="7">
    <location>
        <begin position="1"/>
        <end position="52"/>
    </location>
</feature>
<evidence type="ECO:0000256" key="2">
    <source>
        <dbReference type="ARBA" id="ARBA00022771"/>
    </source>
</evidence>
<dbReference type="PROSITE" id="PS01359">
    <property type="entry name" value="ZF_PHD_1"/>
    <property type="match status" value="1"/>
</dbReference>
<dbReference type="RefSeq" id="XP_031765048.2">
    <property type="nucleotide sequence ID" value="XM_031909188.2"/>
</dbReference>
<dbReference type="Pfam" id="PF25298">
    <property type="entry name" value="Baculo_FP_2nd"/>
    <property type="match status" value="1"/>
</dbReference>
<evidence type="ECO:0000256" key="5">
    <source>
        <dbReference type="SAM" id="Coils"/>
    </source>
</evidence>
<organism evidence="8 9">
    <name type="scientific">Galleria mellonella</name>
    <name type="common">Greater wax moth</name>
    <dbReference type="NCBI Taxonomy" id="7137"/>
    <lineage>
        <taxon>Eukaryota</taxon>
        <taxon>Metazoa</taxon>
        <taxon>Ecdysozoa</taxon>
        <taxon>Arthropoda</taxon>
        <taxon>Hexapoda</taxon>
        <taxon>Insecta</taxon>
        <taxon>Pterygota</taxon>
        <taxon>Neoptera</taxon>
        <taxon>Endopterygota</taxon>
        <taxon>Lepidoptera</taxon>
        <taxon>Glossata</taxon>
        <taxon>Ditrysia</taxon>
        <taxon>Pyraloidea</taxon>
        <taxon>Pyralidae</taxon>
        <taxon>Galleriinae</taxon>
        <taxon>Galleria</taxon>
    </lineage>
</organism>
<keyword evidence="8" id="KW-1185">Reference proteome</keyword>
<dbReference type="InterPro" id="IPR057251">
    <property type="entry name" value="FP_C"/>
</dbReference>
<evidence type="ECO:0000313" key="8">
    <source>
        <dbReference type="Proteomes" id="UP001652740"/>
    </source>
</evidence>
<feature type="coiled-coil region" evidence="5">
    <location>
        <begin position="136"/>
        <end position="205"/>
    </location>
</feature>
<dbReference type="InParanoid" id="A0A6J3BUL1"/>
<keyword evidence="3" id="KW-0862">Zinc</keyword>
<dbReference type="GO" id="GO:0008270">
    <property type="term" value="F:zinc ion binding"/>
    <property type="evidence" value="ECO:0007669"/>
    <property type="project" value="UniProtKB-KW"/>
</dbReference>
<feature type="region of interest" description="Disordered" evidence="6">
    <location>
        <begin position="57"/>
        <end position="86"/>
    </location>
</feature>
<dbReference type="AlphaFoldDB" id="A0A6J3BUL1"/>
<protein>
    <submittedName>
        <fullName evidence="9">Uncharacterized protein LOC116412948</fullName>
    </submittedName>
</protein>
<dbReference type="InterPro" id="IPR011011">
    <property type="entry name" value="Znf_FYVE_PHD"/>
</dbReference>
<dbReference type="InterPro" id="IPR019786">
    <property type="entry name" value="Zinc_finger_PHD-type_CS"/>
</dbReference>
<evidence type="ECO:0000256" key="1">
    <source>
        <dbReference type="ARBA" id="ARBA00022723"/>
    </source>
</evidence>
<feature type="compositionally biased region" description="Acidic residues" evidence="6">
    <location>
        <begin position="77"/>
        <end position="86"/>
    </location>
</feature>
<keyword evidence="5" id="KW-0175">Coiled coil</keyword>
<dbReference type="GeneID" id="116412948"/>
<dbReference type="SUPFAM" id="SSF57903">
    <property type="entry name" value="FYVE/PHD zinc finger"/>
    <property type="match status" value="1"/>
</dbReference>
<dbReference type="KEGG" id="gmw:116412948"/>
<proteinExistence type="predicted"/>
<evidence type="ECO:0000256" key="4">
    <source>
        <dbReference type="PROSITE-ProRule" id="PRU00146"/>
    </source>
</evidence>
<evidence type="ECO:0000313" key="9">
    <source>
        <dbReference type="RefSeq" id="XP_031765048.2"/>
    </source>
</evidence>
<accession>A0A6J3BUL1</accession>
<dbReference type="Gene3D" id="3.30.40.10">
    <property type="entry name" value="Zinc/RING finger domain, C3HC4 (zinc finger)"/>
    <property type="match status" value="1"/>
</dbReference>
<dbReference type="PROSITE" id="PS50016">
    <property type="entry name" value="ZF_PHD_2"/>
    <property type="match status" value="1"/>
</dbReference>
<feature type="non-terminal residue" evidence="9">
    <location>
        <position position="1"/>
    </location>
</feature>
<dbReference type="Gene3D" id="1.20.5.170">
    <property type="match status" value="1"/>
</dbReference>
<reference evidence="9" key="1">
    <citation type="submission" date="2025-08" db="UniProtKB">
        <authorList>
            <consortium name="RefSeq"/>
        </authorList>
    </citation>
    <scope>IDENTIFICATION</scope>
    <source>
        <tissue evidence="9">Whole larvae</tissue>
    </source>
</reference>
<evidence type="ECO:0000256" key="3">
    <source>
        <dbReference type="ARBA" id="ARBA00022833"/>
    </source>
</evidence>
<sequence length="351" mass="40098">CGGCNEEIKRQRVKCPKCKKDFHQLCVNFQSNKVLPTTKIAEGWSCPDCIAKLGHKGDNSSTPLKPPSDNNKKQNESDEDDTDQGEILENYRKEAVVGGTARDTLKDEIIAALRSELPLIIQNVLKSHLSPISNQLEKLQNSVTFLSERYEEFYQKLEGLSAKYRLHEEEYSVTRKNVQKLTDQISDLEQRLRESNLEINGITESKSENLLSVIKQIADVSSYALDNRDILSVTRVAKYNKDNKKPRSIVVKLRSPRQRDEFISAIHRYNKSHPNDRLNTGLIGVPGETTAVYVSEHLSPANKALHAAARLKAKEKLFKYVWVRNGRIYTRKDENTRYISIKNIQSLELMK</sequence>